<dbReference type="Proteomes" id="UP000589036">
    <property type="component" value="Unassembled WGS sequence"/>
</dbReference>
<sequence>MRVLRCTAWGSTVVVLRREGFPVPKIGNPPGRYRKKARGAGFG</sequence>
<evidence type="ECO:0000313" key="1">
    <source>
        <dbReference type="EMBL" id="NYE46126.1"/>
    </source>
</evidence>
<reference evidence="1 2" key="1">
    <citation type="submission" date="2020-07" db="EMBL/GenBank/DDBJ databases">
        <title>Sequencing the genomes of 1000 actinobacteria strains.</title>
        <authorList>
            <person name="Klenk H.-P."/>
        </authorList>
    </citation>
    <scope>NUCLEOTIDE SEQUENCE [LARGE SCALE GENOMIC DNA]</scope>
    <source>
        <strain evidence="1 2">CXB654</strain>
    </source>
</reference>
<organism evidence="1 2">
    <name type="scientific">Spinactinospora alkalitolerans</name>
    <dbReference type="NCBI Taxonomy" id="687207"/>
    <lineage>
        <taxon>Bacteria</taxon>
        <taxon>Bacillati</taxon>
        <taxon>Actinomycetota</taxon>
        <taxon>Actinomycetes</taxon>
        <taxon>Streptosporangiales</taxon>
        <taxon>Nocardiopsidaceae</taxon>
        <taxon>Spinactinospora</taxon>
    </lineage>
</organism>
<accession>A0A852TP40</accession>
<dbReference type="AlphaFoldDB" id="A0A852TP40"/>
<gene>
    <name evidence="1" type="ORF">HDA32_001246</name>
</gene>
<proteinExistence type="predicted"/>
<keyword evidence="2" id="KW-1185">Reference proteome</keyword>
<dbReference type="EMBL" id="JACCCC010000001">
    <property type="protein sequence ID" value="NYE46126.1"/>
    <property type="molecule type" value="Genomic_DNA"/>
</dbReference>
<protein>
    <submittedName>
        <fullName evidence="1">Uncharacterized protein</fullName>
    </submittedName>
</protein>
<comment type="caution">
    <text evidence="1">The sequence shown here is derived from an EMBL/GenBank/DDBJ whole genome shotgun (WGS) entry which is preliminary data.</text>
</comment>
<evidence type="ECO:0000313" key="2">
    <source>
        <dbReference type="Proteomes" id="UP000589036"/>
    </source>
</evidence>
<name>A0A852TP40_9ACTN</name>